<dbReference type="GO" id="GO:0022857">
    <property type="term" value="F:transmembrane transporter activity"/>
    <property type="evidence" value="ECO:0007669"/>
    <property type="project" value="InterPro"/>
</dbReference>
<keyword evidence="2" id="KW-0813">Transport</keyword>
<dbReference type="InterPro" id="IPR011701">
    <property type="entry name" value="MFS"/>
</dbReference>
<dbReference type="GO" id="GO:0016020">
    <property type="term" value="C:membrane"/>
    <property type="evidence" value="ECO:0007669"/>
    <property type="project" value="UniProtKB-SubCell"/>
</dbReference>
<dbReference type="EMBL" id="AGFM01000029">
    <property type="protein sequence ID" value="EHJ60921.1"/>
    <property type="molecule type" value="Genomic_DNA"/>
</dbReference>
<protein>
    <recommendedName>
        <fullName evidence="7">Major facilitator superfamily (MFS) profile domain-containing protein</fullName>
    </recommendedName>
</protein>
<dbReference type="PANTHER" id="PTHR23505:SF79">
    <property type="entry name" value="PROTEIN SPINSTER"/>
    <property type="match status" value="1"/>
</dbReference>
<comment type="caution">
    <text evidence="8">The sequence shown here is derived from an EMBL/GenBank/DDBJ whole genome shotgun (WGS) entry which is preliminary data.</text>
</comment>
<sequence length="471" mass="48735">MERIDIGGGAQHAGLAKRHPKAILALAILTLFTILSYADRMVIVLLVDPIRLDLGIDDVQVSLLTGVAFALCFGLASLPLAWVADRYSRRWVIYGGVTVWSLATAAGGIANGFGELFMARFFVGVGEAALAPAAFAMIPDLFPKKQVARATGILASAAALGGGMAILGGGFLVSATEAVGTAVLPLAGETRPWQMVFLILGLPGLALALLTFLLPGRTSPRTLPHTGTENFNAPALAESGPDIAPSATDALPASYLSWLKQNWLFVGGLSIGCSALAALAYGLTSWTPTYLSRVFGLSMAEVGVTLGLVQMLCGLVGYIGGGTLIDWMEARGIRNAPHRYLMFASIVAMVAAVGGFYFAGSIAVAMVFIGIYHLAAPFNSPMVVAMQKGAPAAFRGQAIALTTMIATLIGLLAGPTAMALFTEDVFGDPVKVGWSVASVGLVCGVVAFVSLAISYGPALRAREALDEAGEG</sequence>
<keyword evidence="3 6" id="KW-0812">Transmembrane</keyword>
<feature type="domain" description="Major facilitator superfamily (MFS) profile" evidence="7">
    <location>
        <begin position="25"/>
        <end position="462"/>
    </location>
</feature>
<feature type="transmembrane region" description="Helical" evidence="6">
    <location>
        <begin position="150"/>
        <end position="173"/>
    </location>
</feature>
<dbReference type="RefSeq" id="WP_007012996.1">
    <property type="nucleotide sequence ID" value="NZ_AGFM01000029.1"/>
</dbReference>
<comment type="subcellular location">
    <subcellularLocation>
        <location evidence="1">Membrane</location>
        <topology evidence="1">Multi-pass membrane protein</topology>
    </subcellularLocation>
</comment>
<dbReference type="eggNOG" id="COG2271">
    <property type="taxonomic scope" value="Bacteria"/>
</dbReference>
<dbReference type="OrthoDB" id="6057322at2"/>
<name>G6ECL0_9SPHN</name>
<feature type="transmembrane region" description="Helical" evidence="6">
    <location>
        <begin position="263"/>
        <end position="284"/>
    </location>
</feature>
<feature type="transmembrane region" description="Helical" evidence="6">
    <location>
        <begin position="365"/>
        <end position="386"/>
    </location>
</feature>
<evidence type="ECO:0000256" key="5">
    <source>
        <dbReference type="ARBA" id="ARBA00023136"/>
    </source>
</evidence>
<feature type="transmembrane region" description="Helical" evidence="6">
    <location>
        <begin position="432"/>
        <end position="453"/>
    </location>
</feature>
<feature type="transmembrane region" description="Helical" evidence="6">
    <location>
        <begin position="59"/>
        <end position="84"/>
    </location>
</feature>
<evidence type="ECO:0000313" key="8">
    <source>
        <dbReference type="EMBL" id="EHJ60921.1"/>
    </source>
</evidence>
<evidence type="ECO:0000313" key="9">
    <source>
        <dbReference type="Proteomes" id="UP000004030"/>
    </source>
</evidence>
<dbReference type="InterPro" id="IPR036259">
    <property type="entry name" value="MFS_trans_sf"/>
</dbReference>
<dbReference type="Gene3D" id="1.20.1250.20">
    <property type="entry name" value="MFS general substrate transporter like domains"/>
    <property type="match status" value="1"/>
</dbReference>
<keyword evidence="5 6" id="KW-0472">Membrane</keyword>
<evidence type="ECO:0000256" key="1">
    <source>
        <dbReference type="ARBA" id="ARBA00004141"/>
    </source>
</evidence>
<feature type="transmembrane region" description="Helical" evidence="6">
    <location>
        <begin position="398"/>
        <end position="420"/>
    </location>
</feature>
<proteinExistence type="predicted"/>
<dbReference type="PROSITE" id="PS50850">
    <property type="entry name" value="MFS"/>
    <property type="match status" value="1"/>
</dbReference>
<dbReference type="SUPFAM" id="SSF103473">
    <property type="entry name" value="MFS general substrate transporter"/>
    <property type="match status" value="1"/>
</dbReference>
<dbReference type="InterPro" id="IPR020846">
    <property type="entry name" value="MFS_dom"/>
</dbReference>
<dbReference type="Pfam" id="PF07690">
    <property type="entry name" value="MFS_1"/>
    <property type="match status" value="1"/>
</dbReference>
<gene>
    <name evidence="8" type="ORF">NSU_2081</name>
</gene>
<accession>G6ECL0</accession>
<dbReference type="KEGG" id="npn:JI59_09675"/>
<feature type="transmembrane region" description="Helical" evidence="6">
    <location>
        <begin position="304"/>
        <end position="328"/>
    </location>
</feature>
<feature type="transmembrane region" description="Helical" evidence="6">
    <location>
        <begin position="340"/>
        <end position="359"/>
    </location>
</feature>
<evidence type="ECO:0000256" key="3">
    <source>
        <dbReference type="ARBA" id="ARBA00022692"/>
    </source>
</evidence>
<feature type="transmembrane region" description="Helical" evidence="6">
    <location>
        <begin position="91"/>
        <end position="110"/>
    </location>
</feature>
<feature type="transmembrane region" description="Helical" evidence="6">
    <location>
        <begin position="116"/>
        <end position="138"/>
    </location>
</feature>
<evidence type="ECO:0000256" key="6">
    <source>
        <dbReference type="SAM" id="Phobius"/>
    </source>
</evidence>
<feature type="transmembrane region" description="Helical" evidence="6">
    <location>
        <begin position="193"/>
        <end position="214"/>
    </location>
</feature>
<reference evidence="8 9" key="1">
    <citation type="journal article" date="2012" name="J. Bacteriol.">
        <title>Genome sequence of benzo(a)pyrene-degrading bacterium Novosphingobium pentaromativorans US6-1.</title>
        <authorList>
            <person name="Luo Y.R."/>
            <person name="Kang S.G."/>
            <person name="Kim S.J."/>
            <person name="Kim M.R."/>
            <person name="Li N."/>
            <person name="Lee J.H."/>
            <person name="Kwon K.K."/>
        </authorList>
    </citation>
    <scope>NUCLEOTIDE SEQUENCE [LARGE SCALE GENOMIC DNA]</scope>
    <source>
        <strain evidence="8 9">US6-1</strain>
    </source>
</reference>
<feature type="transmembrane region" description="Helical" evidence="6">
    <location>
        <begin position="22"/>
        <end position="47"/>
    </location>
</feature>
<dbReference type="InterPro" id="IPR044770">
    <property type="entry name" value="MFS_spinster-like"/>
</dbReference>
<evidence type="ECO:0000256" key="4">
    <source>
        <dbReference type="ARBA" id="ARBA00022989"/>
    </source>
</evidence>
<keyword evidence="9" id="KW-1185">Reference proteome</keyword>
<keyword evidence="4 6" id="KW-1133">Transmembrane helix</keyword>
<dbReference type="PANTHER" id="PTHR23505">
    <property type="entry name" value="SPINSTER"/>
    <property type="match status" value="1"/>
</dbReference>
<evidence type="ECO:0000259" key="7">
    <source>
        <dbReference type="PROSITE" id="PS50850"/>
    </source>
</evidence>
<organism evidence="8 9">
    <name type="scientific">Novosphingobium pentaromativorans US6-1</name>
    <dbReference type="NCBI Taxonomy" id="1088721"/>
    <lineage>
        <taxon>Bacteria</taxon>
        <taxon>Pseudomonadati</taxon>
        <taxon>Pseudomonadota</taxon>
        <taxon>Alphaproteobacteria</taxon>
        <taxon>Sphingomonadales</taxon>
        <taxon>Sphingomonadaceae</taxon>
        <taxon>Novosphingobium</taxon>
    </lineage>
</organism>
<dbReference type="PATRIC" id="fig|1088721.3.peg.2060"/>
<dbReference type="STRING" id="1088721.JI59_09675"/>
<dbReference type="Proteomes" id="UP000004030">
    <property type="component" value="Unassembled WGS sequence"/>
</dbReference>
<dbReference type="AlphaFoldDB" id="G6ECL0"/>
<evidence type="ECO:0000256" key="2">
    <source>
        <dbReference type="ARBA" id="ARBA00022448"/>
    </source>
</evidence>